<comment type="caution">
    <text evidence="6">The sequence shown here is derived from an EMBL/GenBank/DDBJ whole genome shotgun (WGS) entry which is preliminary data.</text>
</comment>
<keyword evidence="3" id="KW-0418">Kinase</keyword>
<accession>A0A4S4MR07</accession>
<protein>
    <recommendedName>
        <fullName evidence="8">Carbohydrate kinase FGGY C-terminal domain-containing protein</fullName>
    </recommendedName>
</protein>
<name>A0A4S4MR07_9APHY</name>
<evidence type="ECO:0000256" key="1">
    <source>
        <dbReference type="ARBA" id="ARBA00009156"/>
    </source>
</evidence>
<dbReference type="PANTHER" id="PTHR43435">
    <property type="entry name" value="RIBULOKINASE"/>
    <property type="match status" value="1"/>
</dbReference>
<keyword evidence="7" id="KW-1185">Reference proteome</keyword>
<dbReference type="Proteomes" id="UP000308730">
    <property type="component" value="Unassembled WGS sequence"/>
</dbReference>
<evidence type="ECO:0000313" key="6">
    <source>
        <dbReference type="EMBL" id="THH27718.1"/>
    </source>
</evidence>
<dbReference type="EMBL" id="SGPM01000230">
    <property type="protein sequence ID" value="THH27718.1"/>
    <property type="molecule type" value="Genomic_DNA"/>
</dbReference>
<dbReference type="InterPro" id="IPR018485">
    <property type="entry name" value="FGGY_C"/>
</dbReference>
<evidence type="ECO:0000256" key="2">
    <source>
        <dbReference type="ARBA" id="ARBA00022679"/>
    </source>
</evidence>
<dbReference type="GO" id="GO:0019150">
    <property type="term" value="F:D-ribulokinase activity"/>
    <property type="evidence" value="ECO:0007669"/>
    <property type="project" value="TreeGrafter"/>
</dbReference>
<proteinExistence type="inferred from homology"/>
<evidence type="ECO:0000313" key="7">
    <source>
        <dbReference type="Proteomes" id="UP000308730"/>
    </source>
</evidence>
<dbReference type="InterPro" id="IPR000577">
    <property type="entry name" value="Carb_kinase_FGGY"/>
</dbReference>
<dbReference type="PIRSF" id="PIRSF000538">
    <property type="entry name" value="GlpK"/>
    <property type="match status" value="1"/>
</dbReference>
<evidence type="ECO:0000256" key="3">
    <source>
        <dbReference type="ARBA" id="ARBA00022777"/>
    </source>
</evidence>
<dbReference type="Pfam" id="PF02782">
    <property type="entry name" value="FGGY_C"/>
    <property type="match status" value="1"/>
</dbReference>
<organism evidence="6 7">
    <name type="scientific">Antrodiella citrinella</name>
    <dbReference type="NCBI Taxonomy" id="2447956"/>
    <lineage>
        <taxon>Eukaryota</taxon>
        <taxon>Fungi</taxon>
        <taxon>Dikarya</taxon>
        <taxon>Basidiomycota</taxon>
        <taxon>Agaricomycotina</taxon>
        <taxon>Agaricomycetes</taxon>
        <taxon>Polyporales</taxon>
        <taxon>Steccherinaceae</taxon>
        <taxon>Antrodiella</taxon>
    </lineage>
</organism>
<dbReference type="GO" id="GO:0005737">
    <property type="term" value="C:cytoplasm"/>
    <property type="evidence" value="ECO:0007669"/>
    <property type="project" value="TreeGrafter"/>
</dbReference>
<dbReference type="InterPro" id="IPR043129">
    <property type="entry name" value="ATPase_NBD"/>
</dbReference>
<dbReference type="NCBIfam" id="TIGR01315">
    <property type="entry name" value="5C_CHO_kinase"/>
    <property type="match status" value="1"/>
</dbReference>
<dbReference type="CDD" id="cd07782">
    <property type="entry name" value="ASKHA_NBD_FGGY_D-RBK"/>
    <property type="match status" value="1"/>
</dbReference>
<dbReference type="Pfam" id="PF00370">
    <property type="entry name" value="FGGY_N"/>
    <property type="match status" value="1"/>
</dbReference>
<evidence type="ECO:0000259" key="4">
    <source>
        <dbReference type="Pfam" id="PF00370"/>
    </source>
</evidence>
<dbReference type="InterPro" id="IPR006003">
    <property type="entry name" value="FGGY_RbtK-like"/>
</dbReference>
<dbReference type="GO" id="GO:0019321">
    <property type="term" value="P:pentose metabolic process"/>
    <property type="evidence" value="ECO:0007669"/>
    <property type="project" value="TreeGrafter"/>
</dbReference>
<dbReference type="SUPFAM" id="SSF53067">
    <property type="entry name" value="Actin-like ATPase domain"/>
    <property type="match status" value="2"/>
</dbReference>
<dbReference type="AlphaFoldDB" id="A0A4S4MR07"/>
<feature type="domain" description="Carbohydrate kinase FGGY N-terminal" evidence="4">
    <location>
        <begin position="4"/>
        <end position="270"/>
    </location>
</feature>
<reference evidence="6 7" key="1">
    <citation type="submission" date="2019-02" db="EMBL/GenBank/DDBJ databases">
        <title>Genome sequencing of the rare red list fungi Antrodiella citrinella (Flaviporus citrinellus).</title>
        <authorList>
            <person name="Buettner E."/>
            <person name="Kellner H."/>
        </authorList>
    </citation>
    <scope>NUCLEOTIDE SEQUENCE [LARGE SCALE GENOMIC DNA]</scope>
    <source>
        <strain evidence="6 7">DSM 108506</strain>
    </source>
</reference>
<evidence type="ECO:0008006" key="8">
    <source>
        <dbReference type="Google" id="ProtNLM"/>
    </source>
</evidence>
<dbReference type="Gene3D" id="1.20.58.2240">
    <property type="match status" value="1"/>
</dbReference>
<sequence length="576" mass="62538">MSSYYIGIDVGTGSVRAGLVKPDGTIVASSTEATQTWRNPSDHRIFEQSTTDIWNGIRKTIKAVLAEANVPPSEVKGLGFDATCSLAVTDMNGEPVVVTGDDKLGSIGERNIILWADHRAESEADFINKSGSKVLEYVGGVMSLEMEIPKILWLKRHMQPEHFARCQFFDLPDFLTYKATGDNVRSTCSLTCKCSFVPVDGWQSEFFNHIGLQQFVENRYEQIGGADGHILTAGLPVGAGLSKASAAELGLLEGTPVGSGVIDAYAGWLGTVAARHKGKDNQLSSFVPTLDDSKHCLAAVAGTSTCHIVQSAKGIFVNGVWGPYKDAVFPGWWMNEGGQSVTGQLIDFMTRTHPAYGQLQELAKEQNTNIHEVLHDELEKLRIQNKVDTFTELTADMHFYPDLHGNRSPIADARMRGALVGLTLDDGLGDLARKFNLTLEAIALQTRHIVDEMNAKGHDIQSLYMSGGQAKNIPLMTLFANTCKIPVVLPANSGAAVVLGAAMLGRFAAEAQKTTDAQGQANVLWDIMVGMTPAGTVIAPSATAKESKLLEAKYKIFRETIEIQKRWRQEMANAAR</sequence>
<feature type="domain" description="Carbohydrate kinase FGGY C-terminal" evidence="5">
    <location>
        <begin position="297"/>
        <end position="508"/>
    </location>
</feature>
<keyword evidence="2" id="KW-0808">Transferase</keyword>
<gene>
    <name evidence="6" type="ORF">EUX98_g6472</name>
</gene>
<dbReference type="Gene3D" id="3.30.420.40">
    <property type="match status" value="1"/>
</dbReference>
<dbReference type="InterPro" id="IPR018484">
    <property type="entry name" value="FGGY_N"/>
</dbReference>
<dbReference type="PANTHER" id="PTHR43435:SF4">
    <property type="entry name" value="FGGY CARBOHYDRATE KINASE DOMAIN-CONTAINING PROTEIN"/>
    <property type="match status" value="1"/>
</dbReference>
<dbReference type="OrthoDB" id="203824at2759"/>
<evidence type="ECO:0000259" key="5">
    <source>
        <dbReference type="Pfam" id="PF02782"/>
    </source>
</evidence>
<comment type="similarity">
    <text evidence="1">Belongs to the FGGY kinase family.</text>
</comment>